<evidence type="ECO:0008006" key="4">
    <source>
        <dbReference type="Google" id="ProtNLM"/>
    </source>
</evidence>
<evidence type="ECO:0000313" key="2">
    <source>
        <dbReference type="EMBL" id="CCM02401.1"/>
    </source>
</evidence>
<keyword evidence="3" id="KW-1185">Reference proteome</keyword>
<proteinExistence type="predicted"/>
<dbReference type="InterPro" id="IPR035979">
    <property type="entry name" value="RBD_domain_sf"/>
</dbReference>
<feature type="region of interest" description="Disordered" evidence="1">
    <location>
        <begin position="104"/>
        <end position="123"/>
    </location>
</feature>
<dbReference type="Gene3D" id="3.30.70.330">
    <property type="match status" value="1"/>
</dbReference>
<evidence type="ECO:0000313" key="3">
    <source>
        <dbReference type="Proteomes" id="UP000006352"/>
    </source>
</evidence>
<name>J4IA71_9APHY</name>
<dbReference type="RefSeq" id="XP_012181684.1">
    <property type="nucleotide sequence ID" value="XM_012326294.1"/>
</dbReference>
<feature type="region of interest" description="Disordered" evidence="1">
    <location>
        <begin position="1"/>
        <end position="35"/>
    </location>
</feature>
<sequence>MASSALRWGSKATSQVVRQLRERPRDAAPPPEPTHVLLSNVPRTATPADIRRLCAKHKAVHVSRVAIDYHRFTPTGRAWLTITSPNFAQNTAKSLNRSMLGASTIASHPADPSAKTRPPFRTRGTKGRLEAAERGLVMGMGPDGGVSNQGRNVVIYGMPGKMTPESLREYLKSFKLAGSEGGQKEIIKLEVPEVQRVTFISRYFVRTSSISEAHRLVRRVHMTFFQSDIHGTRYPIRAQVLY</sequence>
<dbReference type="InParanoid" id="J4IA71"/>
<dbReference type="GeneID" id="24097312"/>
<reference evidence="2 3" key="1">
    <citation type="journal article" date="2012" name="Appl. Environ. Microbiol.">
        <title>Short-read sequencing for genomic analysis of the brown rot fungus Fibroporia radiculosa.</title>
        <authorList>
            <person name="Tang J.D."/>
            <person name="Perkins A.D."/>
            <person name="Sonstegard T.S."/>
            <person name="Schroeder S.G."/>
            <person name="Burgess S.C."/>
            <person name="Diehl S.V."/>
        </authorList>
    </citation>
    <scope>NUCLEOTIDE SEQUENCE [LARGE SCALE GENOMIC DNA]</scope>
    <source>
        <strain evidence="2 3">TFFH 294</strain>
    </source>
</reference>
<dbReference type="GO" id="GO:0003676">
    <property type="term" value="F:nucleic acid binding"/>
    <property type="evidence" value="ECO:0007669"/>
    <property type="project" value="InterPro"/>
</dbReference>
<dbReference type="HOGENOM" id="CLU_085824_0_0_1"/>
<protein>
    <recommendedName>
        <fullName evidence="4">RRM domain-containing protein</fullName>
    </recommendedName>
</protein>
<dbReference type="InterPro" id="IPR012677">
    <property type="entry name" value="Nucleotide-bd_a/b_plait_sf"/>
</dbReference>
<accession>J4IA71</accession>
<dbReference type="SUPFAM" id="SSF54928">
    <property type="entry name" value="RNA-binding domain, RBD"/>
    <property type="match status" value="1"/>
</dbReference>
<gene>
    <name evidence="2" type="ORF">FIBRA_04499</name>
</gene>
<dbReference type="Proteomes" id="UP000006352">
    <property type="component" value="Unassembled WGS sequence"/>
</dbReference>
<dbReference type="OrthoDB" id="5541797at2759"/>
<organism evidence="2 3">
    <name type="scientific">Fibroporia radiculosa</name>
    <dbReference type="NCBI Taxonomy" id="599839"/>
    <lineage>
        <taxon>Eukaryota</taxon>
        <taxon>Fungi</taxon>
        <taxon>Dikarya</taxon>
        <taxon>Basidiomycota</taxon>
        <taxon>Agaricomycotina</taxon>
        <taxon>Agaricomycetes</taxon>
        <taxon>Polyporales</taxon>
        <taxon>Fibroporiaceae</taxon>
        <taxon>Fibroporia</taxon>
    </lineage>
</organism>
<evidence type="ECO:0000256" key="1">
    <source>
        <dbReference type="SAM" id="MobiDB-lite"/>
    </source>
</evidence>
<dbReference type="AlphaFoldDB" id="J4IA71"/>
<dbReference type="EMBL" id="HE797078">
    <property type="protein sequence ID" value="CCM02401.1"/>
    <property type="molecule type" value="Genomic_DNA"/>
</dbReference>